<gene>
    <name evidence="2" type="ORF">DMN91_010290</name>
</gene>
<keyword evidence="1" id="KW-0732">Signal</keyword>
<feature type="chain" id="PRO_5018128790" evidence="1">
    <location>
        <begin position="21"/>
        <end position="131"/>
    </location>
</feature>
<reference evidence="2" key="2">
    <citation type="submission" date="2018-07" db="EMBL/GenBank/DDBJ databases">
        <authorList>
            <person name="Mckenzie S.K."/>
            <person name="Kronauer D.J.C."/>
        </authorList>
    </citation>
    <scope>NUCLEOTIDE SEQUENCE</scope>
    <source>
        <strain evidence="2">Clonal line C1</strain>
    </source>
</reference>
<comment type="caution">
    <text evidence="2">The sequence shown here is derived from an EMBL/GenBank/DDBJ whole genome shotgun (WGS) entry which is preliminary data.</text>
</comment>
<accession>A0A3L8DDQ8</accession>
<dbReference type="AlphaFoldDB" id="A0A3L8DDQ8"/>
<dbReference type="Proteomes" id="UP000279307">
    <property type="component" value="Chromosome 10"/>
</dbReference>
<protein>
    <submittedName>
        <fullName evidence="2">Uncharacterized protein</fullName>
    </submittedName>
</protein>
<organism evidence="2">
    <name type="scientific">Ooceraea biroi</name>
    <name type="common">Clonal raider ant</name>
    <name type="synonym">Cerapachys biroi</name>
    <dbReference type="NCBI Taxonomy" id="2015173"/>
    <lineage>
        <taxon>Eukaryota</taxon>
        <taxon>Metazoa</taxon>
        <taxon>Ecdysozoa</taxon>
        <taxon>Arthropoda</taxon>
        <taxon>Hexapoda</taxon>
        <taxon>Insecta</taxon>
        <taxon>Pterygota</taxon>
        <taxon>Neoptera</taxon>
        <taxon>Endopterygota</taxon>
        <taxon>Hymenoptera</taxon>
        <taxon>Apocrita</taxon>
        <taxon>Aculeata</taxon>
        <taxon>Formicoidea</taxon>
        <taxon>Formicidae</taxon>
        <taxon>Dorylinae</taxon>
        <taxon>Ooceraea</taxon>
    </lineage>
</organism>
<reference evidence="2" key="1">
    <citation type="journal article" date="2018" name="Genome Res.">
        <title>The genomic architecture and molecular evolution of ant odorant receptors.</title>
        <authorList>
            <person name="McKenzie S.K."/>
            <person name="Kronauer D.J.C."/>
        </authorList>
    </citation>
    <scope>NUCLEOTIDE SEQUENCE [LARGE SCALE GENOMIC DNA]</scope>
    <source>
        <strain evidence="2">Clonal line C1</strain>
    </source>
</reference>
<proteinExistence type="predicted"/>
<evidence type="ECO:0000256" key="1">
    <source>
        <dbReference type="SAM" id="SignalP"/>
    </source>
</evidence>
<dbReference type="EMBL" id="QOIP01000010">
    <property type="protein sequence ID" value="RLU18048.1"/>
    <property type="molecule type" value="Genomic_DNA"/>
</dbReference>
<sequence length="131" mass="14745">MSSIGGFCLAALCLVAACLAAVEVDDGVYVLKQDNFDGFIAENDYVLLEFCEYQSPRGRRSFSASFVILDVAETRRLDPLHLPTPLLSSHAYICPRVQKLRECNCKNHRRLSFLSTKFLSRHTHPHGTLPF</sequence>
<feature type="signal peptide" evidence="1">
    <location>
        <begin position="1"/>
        <end position="20"/>
    </location>
</feature>
<evidence type="ECO:0000313" key="2">
    <source>
        <dbReference type="EMBL" id="RLU18048.1"/>
    </source>
</evidence>
<name>A0A3L8DDQ8_OOCBI</name>